<name>A0ABT1RNH5_9FIRM</name>
<dbReference type="Proteomes" id="UP001524502">
    <property type="component" value="Unassembled WGS sequence"/>
</dbReference>
<evidence type="ECO:0000313" key="4">
    <source>
        <dbReference type="Proteomes" id="UP001524502"/>
    </source>
</evidence>
<dbReference type="SMART" id="SM00530">
    <property type="entry name" value="HTH_XRE"/>
    <property type="match status" value="1"/>
</dbReference>
<gene>
    <name evidence="3" type="ORF">NE619_08365</name>
</gene>
<dbReference type="Gene3D" id="1.10.260.40">
    <property type="entry name" value="lambda repressor-like DNA-binding domains"/>
    <property type="match status" value="1"/>
</dbReference>
<keyword evidence="1" id="KW-0238">DNA-binding</keyword>
<dbReference type="InterPro" id="IPR001387">
    <property type="entry name" value="Cro/C1-type_HTH"/>
</dbReference>
<dbReference type="RefSeq" id="WP_256131936.1">
    <property type="nucleotide sequence ID" value="NZ_JANFXK010000007.1"/>
</dbReference>
<feature type="domain" description="HTH cro/C1-type" evidence="2">
    <location>
        <begin position="9"/>
        <end position="63"/>
    </location>
</feature>
<evidence type="ECO:0000259" key="2">
    <source>
        <dbReference type="PROSITE" id="PS50943"/>
    </source>
</evidence>
<keyword evidence="4" id="KW-1185">Reference proteome</keyword>
<dbReference type="CDD" id="cd00093">
    <property type="entry name" value="HTH_XRE"/>
    <property type="match status" value="1"/>
</dbReference>
<dbReference type="Pfam" id="PF01381">
    <property type="entry name" value="HTH_3"/>
    <property type="match status" value="1"/>
</dbReference>
<accession>A0ABT1RNH5</accession>
<reference evidence="3 4" key="1">
    <citation type="submission" date="2022-06" db="EMBL/GenBank/DDBJ databases">
        <title>Isolation of gut microbiota from human fecal samples.</title>
        <authorList>
            <person name="Pamer E.G."/>
            <person name="Barat B."/>
            <person name="Waligurski E."/>
            <person name="Medina S."/>
            <person name="Paddock L."/>
            <person name="Mostad J."/>
        </authorList>
    </citation>
    <scope>NUCLEOTIDE SEQUENCE [LARGE SCALE GENOMIC DNA]</scope>
    <source>
        <strain evidence="3 4">SL.3.17</strain>
    </source>
</reference>
<comment type="caution">
    <text evidence="3">The sequence shown here is derived from an EMBL/GenBank/DDBJ whole genome shotgun (WGS) entry which is preliminary data.</text>
</comment>
<dbReference type="InterPro" id="IPR010982">
    <property type="entry name" value="Lambda_DNA-bd_dom_sf"/>
</dbReference>
<evidence type="ECO:0000313" key="3">
    <source>
        <dbReference type="EMBL" id="MCQ4636742.1"/>
    </source>
</evidence>
<dbReference type="PANTHER" id="PTHR46558">
    <property type="entry name" value="TRACRIPTIONAL REGULATORY PROTEIN-RELATED-RELATED"/>
    <property type="match status" value="1"/>
</dbReference>
<proteinExistence type="predicted"/>
<organism evidence="3 4">
    <name type="scientific">Anaerovorax odorimutans</name>
    <dbReference type="NCBI Taxonomy" id="109327"/>
    <lineage>
        <taxon>Bacteria</taxon>
        <taxon>Bacillati</taxon>
        <taxon>Bacillota</taxon>
        <taxon>Clostridia</taxon>
        <taxon>Peptostreptococcales</taxon>
        <taxon>Anaerovoracaceae</taxon>
        <taxon>Anaerovorax</taxon>
    </lineage>
</organism>
<protein>
    <submittedName>
        <fullName evidence="3">Helix-turn-helix domain-containing protein</fullName>
    </submittedName>
</protein>
<dbReference type="PANTHER" id="PTHR46558:SF11">
    <property type="entry name" value="HTH-TYPE TRANSCRIPTIONAL REGULATOR XRE"/>
    <property type="match status" value="1"/>
</dbReference>
<dbReference type="EMBL" id="JANFXK010000007">
    <property type="protein sequence ID" value="MCQ4636742.1"/>
    <property type="molecule type" value="Genomic_DNA"/>
</dbReference>
<sequence length="200" mass="23040">MNDSIGARIKSLREKHNITSQDLADMIGCSRKTIQRYENDVYEPTYINLDRMSKAFNVSINYLIGKEQDGDLDYVKVHQFYKRYKSLFTNEILENEDYYWISLEIADDGTYIPGCYSCWAGFTEDSPPQEIREARRFIHSDVPAAIELCTQIKEPPIILNKISEIGLFYIFGGQAIASCSLCDEHMPEFVGPYLAGWDFV</sequence>
<dbReference type="PROSITE" id="PS50943">
    <property type="entry name" value="HTH_CROC1"/>
    <property type="match status" value="1"/>
</dbReference>
<dbReference type="SUPFAM" id="SSF47413">
    <property type="entry name" value="lambda repressor-like DNA-binding domains"/>
    <property type="match status" value="1"/>
</dbReference>
<evidence type="ECO:0000256" key="1">
    <source>
        <dbReference type="ARBA" id="ARBA00023125"/>
    </source>
</evidence>